<evidence type="ECO:0000313" key="2">
    <source>
        <dbReference type="Proteomes" id="UP001060085"/>
    </source>
</evidence>
<accession>A0ACC0AJL5</accession>
<protein>
    <submittedName>
        <fullName evidence="1">Uncharacterized protein</fullName>
    </submittedName>
</protein>
<keyword evidence="2" id="KW-1185">Reference proteome</keyword>
<name>A0ACC0AJL5_CATRO</name>
<dbReference type="Proteomes" id="UP001060085">
    <property type="component" value="Linkage Group LG06"/>
</dbReference>
<organism evidence="1 2">
    <name type="scientific">Catharanthus roseus</name>
    <name type="common">Madagascar periwinkle</name>
    <name type="synonym">Vinca rosea</name>
    <dbReference type="NCBI Taxonomy" id="4058"/>
    <lineage>
        <taxon>Eukaryota</taxon>
        <taxon>Viridiplantae</taxon>
        <taxon>Streptophyta</taxon>
        <taxon>Embryophyta</taxon>
        <taxon>Tracheophyta</taxon>
        <taxon>Spermatophyta</taxon>
        <taxon>Magnoliopsida</taxon>
        <taxon>eudicotyledons</taxon>
        <taxon>Gunneridae</taxon>
        <taxon>Pentapetalae</taxon>
        <taxon>asterids</taxon>
        <taxon>lamiids</taxon>
        <taxon>Gentianales</taxon>
        <taxon>Apocynaceae</taxon>
        <taxon>Rauvolfioideae</taxon>
        <taxon>Vinceae</taxon>
        <taxon>Catharanthinae</taxon>
        <taxon>Catharanthus</taxon>
    </lineage>
</organism>
<evidence type="ECO:0000313" key="1">
    <source>
        <dbReference type="EMBL" id="KAI5660183.1"/>
    </source>
</evidence>
<proteinExistence type="predicted"/>
<reference evidence="2" key="1">
    <citation type="journal article" date="2023" name="Nat. Plants">
        <title>Single-cell RNA sequencing provides a high-resolution roadmap for understanding the multicellular compartmentation of specialized metabolism.</title>
        <authorList>
            <person name="Sun S."/>
            <person name="Shen X."/>
            <person name="Li Y."/>
            <person name="Li Y."/>
            <person name="Wang S."/>
            <person name="Li R."/>
            <person name="Zhang H."/>
            <person name="Shen G."/>
            <person name="Guo B."/>
            <person name="Wei J."/>
            <person name="Xu J."/>
            <person name="St-Pierre B."/>
            <person name="Chen S."/>
            <person name="Sun C."/>
        </authorList>
    </citation>
    <scope>NUCLEOTIDE SEQUENCE [LARGE SCALE GENOMIC DNA]</scope>
</reference>
<dbReference type="EMBL" id="CM044706">
    <property type="protein sequence ID" value="KAI5660183.1"/>
    <property type="molecule type" value="Genomic_DNA"/>
</dbReference>
<comment type="caution">
    <text evidence="1">The sequence shown here is derived from an EMBL/GenBank/DDBJ whole genome shotgun (WGS) entry which is preliminary data.</text>
</comment>
<gene>
    <name evidence="1" type="ORF">M9H77_28976</name>
</gene>
<sequence length="222" mass="24785">MGLSIYSLPQNNLHTIYCKPTPMALNGNHQIFYSTTTGAPCSEVSLRRPFLIPSWTPSWSHPRTRPPLTIVSASKKFSSSRTGKFDRKNRRSSVSTKEEEEEEYEKKELIEGVSQTNFSDASGVSDDGFEMPELPGDKPDFWEGPQWDGFGFFVQYLWAFGIVFALISSGIAVATYNEGATDFKETPAYKESIQSRELLEEPDASNSDVFESNPTEGAPSLE</sequence>